<dbReference type="GO" id="GO:0006338">
    <property type="term" value="P:chromatin remodeling"/>
    <property type="evidence" value="ECO:0007669"/>
    <property type="project" value="UniProtKB-ARBA"/>
</dbReference>
<dbReference type="GO" id="GO:0006508">
    <property type="term" value="P:proteolysis"/>
    <property type="evidence" value="ECO:0007669"/>
    <property type="project" value="UniProtKB-KW"/>
</dbReference>
<proteinExistence type="inferred from homology"/>
<keyword evidence="3" id="KW-0645">Protease</keyword>
<protein>
    <recommendedName>
        <fullName evidence="6">Ubiquitin-like protease family profile domain-containing protein</fullName>
    </recommendedName>
</protein>
<dbReference type="InterPro" id="IPR016197">
    <property type="entry name" value="Chromo-like_dom_sf"/>
</dbReference>
<evidence type="ECO:0000256" key="5">
    <source>
        <dbReference type="SAM" id="MobiDB-lite"/>
    </source>
</evidence>
<keyword evidence="4" id="KW-0378">Hydrolase</keyword>
<evidence type="ECO:0000313" key="7">
    <source>
        <dbReference type="Proteomes" id="UP000515153"/>
    </source>
</evidence>
<dbReference type="InterPro" id="IPR038765">
    <property type="entry name" value="Papain-like_cys_pep_sf"/>
</dbReference>
<dbReference type="GO" id="GO:0008234">
    <property type="term" value="F:cysteine-type peptidase activity"/>
    <property type="evidence" value="ECO:0007669"/>
    <property type="project" value="InterPro"/>
</dbReference>
<feature type="region of interest" description="Disordered" evidence="5">
    <location>
        <begin position="265"/>
        <end position="348"/>
    </location>
</feature>
<feature type="region of interest" description="Disordered" evidence="5">
    <location>
        <begin position="1"/>
        <end position="57"/>
    </location>
</feature>
<evidence type="ECO:0000259" key="6">
    <source>
        <dbReference type="PROSITE" id="PS50600"/>
    </source>
</evidence>
<evidence type="ECO:0000313" key="8">
    <source>
        <dbReference type="RefSeq" id="XP_030977093.1"/>
    </source>
</evidence>
<evidence type="ECO:0000256" key="3">
    <source>
        <dbReference type="ARBA" id="ARBA00022670"/>
    </source>
</evidence>
<dbReference type="InterPro" id="IPR000953">
    <property type="entry name" value="Chromo/chromo_shadow_dom"/>
</dbReference>
<dbReference type="Proteomes" id="UP000515153">
    <property type="component" value="Unplaced"/>
</dbReference>
<evidence type="ECO:0000256" key="2">
    <source>
        <dbReference type="ARBA" id="ARBA00011353"/>
    </source>
</evidence>
<keyword evidence="7" id="KW-1185">Reference proteome</keyword>
<sequence length="540" mass="59343">MLDDKAPRKFGSLSPDTQHESFQDAPTGSMASDSHITIAFDDPNCSQPTETTPETVTAVPVNRPIDKAAEHAAVALGASANPSTQAGSSKDDAIDITDDESKLHTPARFVHEGQIVCAANQVSTPPAQPTILATTEDYNDELDTIENWTIDRKQCIVTFAMKRTDGSKRLVPECIVQAQNQNKVLAFWGKFEQPRETTTKCSTYRIFKILDHDFKGKIIRVRVQWVGYLEELATWENASKLLSTLDKDRVKEYLEKVPVGPNISRIRELLDKHSKTGVTPSKRRSSTANPPSKRPRAKPTKAAGKKSQTGPASIKHSRPPKKPPVTPTSAPASSPSPAPGPGSTGIVAYDLRPKDKIMGGLSDSDLYPLQPGVSGKQAWLTGRIITSFLKNLALLCDMATFEVVEPGSSDRLLSKDIRKFAETNGAMVAICFNSHWVLVMIWPSRRKVGIWDSLRSNKSDKPTEPDRPIIKYVGFNIQRLLGIDPPTFEPSASATASGWKIKWEPCPQQQSNFDCRISVLVAARFYATGHEMPSSLAYNL</sequence>
<dbReference type="AlphaFoldDB" id="A0A6P8AQB6"/>
<organism evidence="7 8">
    <name type="scientific">Pyricularia grisea</name>
    <name type="common">Crabgrass-specific blast fungus</name>
    <name type="synonym">Magnaporthe grisea</name>
    <dbReference type="NCBI Taxonomy" id="148305"/>
    <lineage>
        <taxon>Eukaryota</taxon>
        <taxon>Fungi</taxon>
        <taxon>Dikarya</taxon>
        <taxon>Ascomycota</taxon>
        <taxon>Pezizomycotina</taxon>
        <taxon>Sordariomycetes</taxon>
        <taxon>Sordariomycetidae</taxon>
        <taxon>Magnaporthales</taxon>
        <taxon>Pyriculariaceae</taxon>
        <taxon>Pyricularia</taxon>
    </lineage>
</organism>
<evidence type="ECO:0000256" key="1">
    <source>
        <dbReference type="ARBA" id="ARBA00005234"/>
    </source>
</evidence>
<dbReference type="GO" id="GO:0019783">
    <property type="term" value="F:ubiquitin-like protein peptidase activity"/>
    <property type="evidence" value="ECO:0007669"/>
    <property type="project" value="UniProtKB-ARBA"/>
</dbReference>
<dbReference type="SUPFAM" id="SSF54001">
    <property type="entry name" value="Cysteine proteinases"/>
    <property type="match status" value="1"/>
</dbReference>
<dbReference type="InterPro" id="IPR003653">
    <property type="entry name" value="Peptidase_C48_C"/>
</dbReference>
<dbReference type="GeneID" id="41967037"/>
<feature type="domain" description="Ubiquitin-like protease family profile" evidence="6">
    <location>
        <begin position="359"/>
        <end position="526"/>
    </location>
</feature>
<dbReference type="SUPFAM" id="SSF54160">
    <property type="entry name" value="Chromo domain-like"/>
    <property type="match status" value="1"/>
</dbReference>
<feature type="compositionally biased region" description="Basic and acidic residues" evidence="5">
    <location>
        <begin position="265"/>
        <end position="274"/>
    </location>
</feature>
<feature type="compositionally biased region" description="Low complexity" evidence="5">
    <location>
        <begin position="48"/>
        <end position="57"/>
    </location>
</feature>
<comment type="subunit">
    <text evidence="2">Component of the NuA4 histone acetyltransferase complex.</text>
</comment>
<gene>
    <name evidence="8" type="ORF">PgNI_12177</name>
</gene>
<reference evidence="8" key="2">
    <citation type="submission" date="2019-10" db="EMBL/GenBank/DDBJ databases">
        <authorList>
            <consortium name="NCBI Genome Project"/>
        </authorList>
    </citation>
    <scope>NUCLEOTIDE SEQUENCE</scope>
    <source>
        <strain evidence="8">NI907</strain>
    </source>
</reference>
<dbReference type="Gene3D" id="3.40.395.10">
    <property type="entry name" value="Adenoviral Proteinase, Chain A"/>
    <property type="match status" value="1"/>
</dbReference>
<accession>A0A6P8AQB6</accession>
<evidence type="ECO:0000256" key="4">
    <source>
        <dbReference type="ARBA" id="ARBA00022801"/>
    </source>
</evidence>
<dbReference type="SMART" id="SM00298">
    <property type="entry name" value="CHROMO"/>
    <property type="match status" value="1"/>
</dbReference>
<dbReference type="Pfam" id="PF02902">
    <property type="entry name" value="Peptidase_C48"/>
    <property type="match status" value="1"/>
</dbReference>
<dbReference type="CDD" id="cd00024">
    <property type="entry name" value="CD_CSD"/>
    <property type="match status" value="1"/>
</dbReference>
<dbReference type="RefSeq" id="XP_030977093.1">
    <property type="nucleotide sequence ID" value="XM_031132132.1"/>
</dbReference>
<dbReference type="Gene3D" id="2.40.50.40">
    <property type="match status" value="1"/>
</dbReference>
<reference evidence="8" key="1">
    <citation type="journal article" date="2019" name="Mol. Biol. Evol.">
        <title>Blast fungal genomes show frequent chromosomal changes, gene gains and losses, and effector gene turnover.</title>
        <authorList>
            <person name="Gomez Luciano L.B."/>
            <person name="Jason Tsai I."/>
            <person name="Chuma I."/>
            <person name="Tosa Y."/>
            <person name="Chen Y.H."/>
            <person name="Li J.Y."/>
            <person name="Li M.Y."/>
            <person name="Jade Lu M.Y."/>
            <person name="Nakayashiki H."/>
            <person name="Li W.H."/>
        </authorList>
    </citation>
    <scope>NUCLEOTIDE SEQUENCE</scope>
    <source>
        <strain evidence="8">NI907</strain>
    </source>
</reference>
<feature type="compositionally biased region" description="Polar residues" evidence="5">
    <location>
        <begin position="24"/>
        <end position="35"/>
    </location>
</feature>
<name>A0A6P8AQB6_PYRGI</name>
<dbReference type="KEGG" id="pgri:PgNI_12177"/>
<reference evidence="8" key="3">
    <citation type="submission" date="2025-08" db="UniProtKB">
        <authorList>
            <consortium name="RefSeq"/>
        </authorList>
    </citation>
    <scope>IDENTIFICATION</scope>
    <source>
        <strain evidence="8">NI907</strain>
    </source>
</reference>
<comment type="similarity">
    <text evidence="1">Belongs to the peptidase C48 family.</text>
</comment>
<dbReference type="PROSITE" id="PS50600">
    <property type="entry name" value="ULP_PROTEASE"/>
    <property type="match status" value="1"/>
</dbReference>